<organism evidence="1 2">
    <name type="scientific">Fusarium keratoplasticum</name>
    <dbReference type="NCBI Taxonomy" id="1328300"/>
    <lineage>
        <taxon>Eukaryota</taxon>
        <taxon>Fungi</taxon>
        <taxon>Dikarya</taxon>
        <taxon>Ascomycota</taxon>
        <taxon>Pezizomycotina</taxon>
        <taxon>Sordariomycetes</taxon>
        <taxon>Hypocreomycetidae</taxon>
        <taxon>Hypocreales</taxon>
        <taxon>Nectriaceae</taxon>
        <taxon>Fusarium</taxon>
        <taxon>Fusarium solani species complex</taxon>
    </lineage>
</organism>
<gene>
    <name evidence="1" type="ORF">NCS57_01429400</name>
</gene>
<proteinExistence type="predicted"/>
<dbReference type="EMBL" id="CM046514">
    <property type="protein sequence ID" value="KAI8650939.1"/>
    <property type="molecule type" value="Genomic_DNA"/>
</dbReference>
<evidence type="ECO:0000313" key="1">
    <source>
        <dbReference type="EMBL" id="KAI8650939.1"/>
    </source>
</evidence>
<accession>A0ACC0QH65</accession>
<reference evidence="1" key="1">
    <citation type="submission" date="2022-06" db="EMBL/GenBank/DDBJ databases">
        <title>Fusarium solani species complex genomes reveal bases of compartmentalisation and animal pathogenesis.</title>
        <authorList>
            <person name="Tsai I.J."/>
        </authorList>
    </citation>
    <scope>NUCLEOTIDE SEQUENCE</scope>
    <source>
        <strain evidence="1">Fu6.1</strain>
    </source>
</reference>
<evidence type="ECO:0000313" key="2">
    <source>
        <dbReference type="Proteomes" id="UP001065298"/>
    </source>
</evidence>
<dbReference type="Proteomes" id="UP001065298">
    <property type="component" value="Chromosome 12"/>
</dbReference>
<sequence>MRAFSSLSSVRQASKITCPSLQHFRKLATAGHVSSRAQLSRFEQDQYIDYADIANRIRLGRRRWACTYDEPLRRGKTRLKLRPRRIACQDATAQMALIQFLSAGLDSAAVPTIIHCDHLIVGKSGQDEDLPNALGTHKEVYGFMSSAAKRFNMGFWKPGAGIIHQTVLENYAFPGGMMVGTDSHTPNAGGMGMIAIGVGGADAVDVMADVINKLASILTVKGGTGSIVEFFGSGVQTLSATGMASITNMGAETGATTSIFPYSDAMSSYLRATGRHEIADAVKFAAPELQADQGVEYDRIIDIDLSSLEPHINGPFTPDLSTRISEFPGAVSRESWPRKLTAGLIGSCTNSSFQDMTRAAAIARQALDAGLKPKIPLLISPGSEKTRQTLKDSGVLGVFKELESIVLTNACGPCCGSWDRQDMEKGTENSIITSYNRNFTGRLDENPATHIFLASPEMVMAKIFSDDLGFNPVTDTITTEDGNEFKFELPTGDALPPSGFSDADYVYTSPPSTGRESIQVQISDSSERLQRLSPFPPGPTSDPENCVILIKAQGKCTTDHITPAGPWFRFRGHLDNISNNTLIGAVNAENGKVNTITNWLTGESGAVPQTARAYKQASQPWVVIGDHNYGEGSSREHATLQPRHLGCVAIIAKSFARIHETNLKKQGVLALTVSNEGDYNHVNSSDRISIHGVADLEPGKALTLRVVPTTGKGEEWMTQVRHTMSLEEIEYFRAGSALNLMADRKKSTQSSPTL</sequence>
<keyword evidence="2" id="KW-1185">Reference proteome</keyword>
<protein>
    <submittedName>
        <fullName evidence="1">Aconitate hydratase, mitochondrial</fullName>
    </submittedName>
</protein>
<comment type="caution">
    <text evidence="1">The sequence shown here is derived from an EMBL/GenBank/DDBJ whole genome shotgun (WGS) entry which is preliminary data.</text>
</comment>
<name>A0ACC0QH65_9HYPO</name>